<organism evidence="10 11">
    <name type="scientific">Spinacia oleracea</name>
    <name type="common">Spinach</name>
    <dbReference type="NCBI Taxonomy" id="3562"/>
    <lineage>
        <taxon>Eukaryota</taxon>
        <taxon>Viridiplantae</taxon>
        <taxon>Streptophyta</taxon>
        <taxon>Embryophyta</taxon>
        <taxon>Tracheophyta</taxon>
        <taxon>Spermatophyta</taxon>
        <taxon>Magnoliopsida</taxon>
        <taxon>eudicotyledons</taxon>
        <taxon>Gunneridae</taxon>
        <taxon>Pentapetalae</taxon>
        <taxon>Caryophyllales</taxon>
        <taxon>Chenopodiaceae</taxon>
        <taxon>Chenopodioideae</taxon>
        <taxon>Anserineae</taxon>
        <taxon>Spinacia</taxon>
    </lineage>
</organism>
<dbReference type="RefSeq" id="XP_021862373.2">
    <property type="nucleotide sequence ID" value="XM_022006681.2"/>
</dbReference>
<dbReference type="InterPro" id="IPR001734">
    <property type="entry name" value="Na/solute_symporter"/>
</dbReference>
<feature type="transmembrane region" description="Helical" evidence="9">
    <location>
        <begin position="489"/>
        <end position="509"/>
    </location>
</feature>
<feature type="transmembrane region" description="Helical" evidence="9">
    <location>
        <begin position="288"/>
        <end position="313"/>
    </location>
</feature>
<evidence type="ECO:0000256" key="4">
    <source>
        <dbReference type="ARBA" id="ARBA00022692"/>
    </source>
</evidence>
<keyword evidence="3" id="KW-0813">Transport</keyword>
<feature type="transmembrane region" description="Helical" evidence="9">
    <location>
        <begin position="461"/>
        <end position="482"/>
    </location>
</feature>
<feature type="transmembrane region" description="Helical" evidence="9">
    <location>
        <begin position="117"/>
        <end position="137"/>
    </location>
</feature>
<feature type="transmembrane region" description="Helical" evidence="9">
    <location>
        <begin position="218"/>
        <end position="240"/>
    </location>
</feature>
<keyword evidence="8" id="KW-0175">Coiled coil</keyword>
<keyword evidence="6 9" id="KW-0472">Membrane</keyword>
<feature type="transmembrane region" description="Helical" evidence="9">
    <location>
        <begin position="333"/>
        <end position="356"/>
    </location>
</feature>
<feature type="transmembrane region" description="Helical" evidence="9">
    <location>
        <begin position="39"/>
        <end position="61"/>
    </location>
</feature>
<keyword evidence="5 9" id="KW-1133">Transmembrane helix</keyword>
<evidence type="ECO:0000256" key="6">
    <source>
        <dbReference type="ARBA" id="ARBA00023136"/>
    </source>
</evidence>
<dbReference type="NCBIfam" id="TIGR00813">
    <property type="entry name" value="sss"/>
    <property type="match status" value="1"/>
</dbReference>
<evidence type="ECO:0000256" key="1">
    <source>
        <dbReference type="ARBA" id="ARBA00004141"/>
    </source>
</evidence>
<feature type="transmembrane region" description="Helical" evidence="9">
    <location>
        <begin position="82"/>
        <end position="102"/>
    </location>
</feature>
<dbReference type="PANTHER" id="PTHR46154">
    <property type="match status" value="1"/>
</dbReference>
<dbReference type="GeneID" id="110801333"/>
<evidence type="ECO:0000256" key="8">
    <source>
        <dbReference type="SAM" id="Coils"/>
    </source>
</evidence>
<reference evidence="10" key="1">
    <citation type="journal article" date="2021" name="Nat. Commun.">
        <title>Genomic analyses provide insights into spinach domestication and the genetic basis of agronomic traits.</title>
        <authorList>
            <person name="Cai X."/>
            <person name="Sun X."/>
            <person name="Xu C."/>
            <person name="Sun H."/>
            <person name="Wang X."/>
            <person name="Ge C."/>
            <person name="Zhang Z."/>
            <person name="Wang Q."/>
            <person name="Fei Z."/>
            <person name="Jiao C."/>
            <person name="Wang Q."/>
        </authorList>
    </citation>
    <scope>NUCLEOTIDE SEQUENCE [LARGE SCALE GENOMIC DNA]</scope>
    <source>
        <strain evidence="10">cv. Varoflay</strain>
    </source>
</reference>
<reference evidence="11" key="2">
    <citation type="submission" date="2025-08" db="UniProtKB">
        <authorList>
            <consortium name="RefSeq"/>
        </authorList>
    </citation>
    <scope>IDENTIFICATION</scope>
    <source>
        <tissue evidence="11">Leaf</tissue>
    </source>
</reference>
<evidence type="ECO:0000256" key="9">
    <source>
        <dbReference type="SAM" id="Phobius"/>
    </source>
</evidence>
<feature type="transmembrane region" description="Helical" evidence="9">
    <location>
        <begin position="588"/>
        <end position="607"/>
    </location>
</feature>
<evidence type="ECO:0000256" key="5">
    <source>
        <dbReference type="ARBA" id="ARBA00022989"/>
    </source>
</evidence>
<feature type="transmembrane region" description="Helical" evidence="9">
    <location>
        <begin position="619"/>
        <end position="640"/>
    </location>
</feature>
<feature type="transmembrane region" description="Helical" evidence="9">
    <location>
        <begin position="192"/>
        <end position="211"/>
    </location>
</feature>
<keyword evidence="4 9" id="KW-0812">Transmembrane</keyword>
<dbReference type="InterPro" id="IPR038377">
    <property type="entry name" value="Na/Glc_symporter_sf"/>
</dbReference>
<evidence type="ECO:0000256" key="7">
    <source>
        <dbReference type="RuleBase" id="RU362091"/>
    </source>
</evidence>
<keyword evidence="10" id="KW-1185">Reference proteome</keyword>
<dbReference type="Proteomes" id="UP000813463">
    <property type="component" value="Chromosome 6"/>
</dbReference>
<feature type="transmembrane region" description="Helical" evidence="9">
    <location>
        <begin position="529"/>
        <end position="550"/>
    </location>
</feature>
<feature type="transmembrane region" description="Helical" evidence="9">
    <location>
        <begin position="436"/>
        <end position="455"/>
    </location>
</feature>
<comment type="similarity">
    <text evidence="2 7">Belongs to the sodium:solute symporter (SSF) (TC 2.A.21) family.</text>
</comment>
<feature type="coiled-coil region" evidence="8">
    <location>
        <begin position="659"/>
        <end position="700"/>
    </location>
</feature>
<evidence type="ECO:0000256" key="2">
    <source>
        <dbReference type="ARBA" id="ARBA00006434"/>
    </source>
</evidence>
<name>A0A9R0K981_SPIOL</name>
<dbReference type="PANTHER" id="PTHR46154:SF4">
    <property type="entry name" value="UREA ACTIVE TRANSPORTER"/>
    <property type="match status" value="1"/>
</dbReference>
<accession>A0A9R0K981</accession>
<dbReference type="Pfam" id="PF00474">
    <property type="entry name" value="SSF"/>
    <property type="match status" value="1"/>
</dbReference>
<dbReference type="Gene3D" id="1.20.1730.10">
    <property type="entry name" value="Sodium/glucose cotransporter"/>
    <property type="match status" value="1"/>
</dbReference>
<evidence type="ECO:0000313" key="10">
    <source>
        <dbReference type="Proteomes" id="UP000813463"/>
    </source>
</evidence>
<proteinExistence type="inferred from homology"/>
<comment type="subcellular location">
    <subcellularLocation>
        <location evidence="1">Membrane</location>
        <topology evidence="1">Multi-pass membrane protein</topology>
    </subcellularLocation>
</comment>
<feature type="transmembrane region" description="Helical" evidence="9">
    <location>
        <begin position="158"/>
        <end position="180"/>
    </location>
</feature>
<dbReference type="CDD" id="cd11476">
    <property type="entry name" value="SLC5sbd_DUR3"/>
    <property type="match status" value="1"/>
</dbReference>
<evidence type="ECO:0000256" key="3">
    <source>
        <dbReference type="ARBA" id="ARBA00022448"/>
    </source>
</evidence>
<sequence length="714" mass="77255">METKCPPFGFAGQYYQSSGGNCVRQTSFFGGKPVLNQGVGYSVILGFGAFFAVFTSFLVWLEKRYVGSRHTSEWFNTAGRSVKTGLIASVIVSQWTWAATILQSSNVAWQYGISGPFWYASGATIQVILFGIIAIEIKRKAPHAHTVCEIVKARWGTAAHMTFLIFCFFTNIIVTAMLLLGGSAVVNALTGVNLYAASFLIPLGVVVYTLAGGLKATFLASYIHSVIVHVVLVTFVFLVYTASKELGSPAIIYERLKEVSSRSRLCMEPISHAGQSCGPADGNYKGSYLTMLSSGGLVFGIINIVGNFGTVFVDNGYWVSAIAARPSSTHKGYLLGGLVWFAVPFSLATSLGIAALALDLPITASEANHGLVPPAAAVALMGTSGSVLLLTMLFMAVTSAGSAELIAVSSLCTYDIYRTYINPNATGKQILKVSRIIILAFGCFMGVLAVILNKAGVSLGWMYLAMGVFVGSAVMPIAFSLLWRKANSIGAILGATIGCVLGVITWLSVTKIEYGRVNLDTTGRNTPMLAGNLVSILSGGAIHAVCSFLWPQNYDWDTTKKISMVEKDMTEVSSDEFEEEKLRKAKAWIVRWGLVFTAVIVILWPALSLPAGVFSLKYFTVWAIIAIAWGTIGSAIIIAMPLMESWKTIQSVLSGMFTNDRLLERIEELNSKMNTIIQAIPEAERQLHLLEKEKTNKKDLLDDDDQIEQLHRLA</sequence>
<dbReference type="InterPro" id="IPR031155">
    <property type="entry name" value="DUR"/>
</dbReference>
<dbReference type="PROSITE" id="PS50283">
    <property type="entry name" value="NA_SOLUT_SYMP_3"/>
    <property type="match status" value="1"/>
</dbReference>
<gene>
    <name evidence="11" type="primary">LOC110801333</name>
</gene>
<protein>
    <submittedName>
        <fullName evidence="11">LOW QUALITY PROTEIN: urea-proton symporter DUR3</fullName>
    </submittedName>
</protein>
<evidence type="ECO:0000313" key="11">
    <source>
        <dbReference type="RefSeq" id="XP_021862373.2"/>
    </source>
</evidence>